<sequence length="324" mass="36826">MAERRIFPGPEQNLPVHHPDALDYKALSLILGEALDRIGHWFVHLIFTYDYEVNILRTDWSNPALRHTILDLLRRTQISDLAALHVNNNNKDWPAIFYRMERSLAGILTELLLTHVTREEREDSLMCEFRELFPTGNITVGTSFATYHTPSTSASASDVSTEVLRGLERLGDQELARHRRGRRGRPSNLMLCITIAENVQILRMLIPHPGKTMLKLWADPVEYPAWQDHWPWGGEHFLPYRGRLPRPTPADAAPVASQRAIGPDDKCPICYGQFQSDDPEEANMPVVWCARCGQNFHGACLSTWLGRAGTCPLCSRLWRTGRTG</sequence>
<reference evidence="3 4" key="1">
    <citation type="submission" date="2016-12" db="EMBL/GenBank/DDBJ databases">
        <title>The genomes of Aspergillus section Nigri reveals drivers in fungal speciation.</title>
        <authorList>
            <consortium name="DOE Joint Genome Institute"/>
            <person name="Vesth T.C."/>
            <person name="Nybo J."/>
            <person name="Theobald S."/>
            <person name="Brandl J."/>
            <person name="Frisvad J.C."/>
            <person name="Nielsen K.F."/>
            <person name="Lyhne E.K."/>
            <person name="Kogle M.E."/>
            <person name="Kuo A."/>
            <person name="Riley R."/>
            <person name="Clum A."/>
            <person name="Nolan M."/>
            <person name="Lipzen A."/>
            <person name="Salamov A."/>
            <person name="Henrissat B."/>
            <person name="Wiebenga A."/>
            <person name="De Vries R.P."/>
            <person name="Grigoriev I.V."/>
            <person name="Mortensen U.H."/>
            <person name="Andersen M.R."/>
            <person name="Baker S.E."/>
        </authorList>
    </citation>
    <scope>NUCLEOTIDE SEQUENCE [LARGE SCALE GENOMIC DNA]</scope>
    <source>
        <strain evidence="3 4">CBS 121591</strain>
    </source>
</reference>
<evidence type="ECO:0000313" key="3">
    <source>
        <dbReference type="EMBL" id="PYH80550.1"/>
    </source>
</evidence>
<proteinExistence type="predicted"/>
<feature type="domain" description="RING-type" evidence="2">
    <location>
        <begin position="267"/>
        <end position="315"/>
    </location>
</feature>
<accession>A0A319C8T3</accession>
<name>A0A319C8T3_9EURO</name>
<keyword evidence="1" id="KW-0863">Zinc-finger</keyword>
<dbReference type="AlphaFoldDB" id="A0A319C8T3"/>
<evidence type="ECO:0000256" key="1">
    <source>
        <dbReference type="PROSITE-ProRule" id="PRU00175"/>
    </source>
</evidence>
<dbReference type="GO" id="GO:0061630">
    <property type="term" value="F:ubiquitin protein ligase activity"/>
    <property type="evidence" value="ECO:0007669"/>
    <property type="project" value="InterPro"/>
</dbReference>
<keyword evidence="1" id="KW-0479">Metal-binding</keyword>
<dbReference type="Pfam" id="PF13639">
    <property type="entry name" value="zf-RING_2"/>
    <property type="match status" value="1"/>
</dbReference>
<dbReference type="STRING" id="1448315.A0A319C8T3"/>
<dbReference type="RefSeq" id="XP_025490750.1">
    <property type="nucleotide sequence ID" value="XM_025638650.1"/>
</dbReference>
<dbReference type="SUPFAM" id="SSF57850">
    <property type="entry name" value="RING/U-box"/>
    <property type="match status" value="1"/>
</dbReference>
<dbReference type="InterPro" id="IPR039903">
    <property type="entry name" value="Zswim2"/>
</dbReference>
<dbReference type="Proteomes" id="UP000248340">
    <property type="component" value="Unassembled WGS sequence"/>
</dbReference>
<dbReference type="SMART" id="SM01197">
    <property type="entry name" value="FANCL_C"/>
    <property type="match status" value="1"/>
</dbReference>
<evidence type="ECO:0000313" key="4">
    <source>
        <dbReference type="Proteomes" id="UP000248340"/>
    </source>
</evidence>
<dbReference type="PROSITE" id="PS50089">
    <property type="entry name" value="ZF_RING_2"/>
    <property type="match status" value="1"/>
</dbReference>
<keyword evidence="4" id="KW-1185">Reference proteome</keyword>
<dbReference type="VEuPathDB" id="FungiDB:BO82DRAFT_393076"/>
<dbReference type="InterPro" id="IPR013083">
    <property type="entry name" value="Znf_RING/FYVE/PHD"/>
</dbReference>
<dbReference type="GeneID" id="37141392"/>
<gene>
    <name evidence="3" type="ORF">BO82DRAFT_393076</name>
</gene>
<keyword evidence="1" id="KW-0862">Zinc</keyword>
<dbReference type="InterPro" id="IPR001841">
    <property type="entry name" value="Znf_RING"/>
</dbReference>
<evidence type="ECO:0000259" key="2">
    <source>
        <dbReference type="PROSITE" id="PS50089"/>
    </source>
</evidence>
<dbReference type="PANTHER" id="PTHR21540">
    <property type="entry name" value="RING FINGER AND SWIM DOMAIN-CONTAINING PROTEIN 2"/>
    <property type="match status" value="1"/>
</dbReference>
<dbReference type="Gene3D" id="3.30.40.10">
    <property type="entry name" value="Zinc/RING finger domain, C3HC4 (zinc finger)"/>
    <property type="match status" value="1"/>
</dbReference>
<dbReference type="EMBL" id="KZ821709">
    <property type="protein sequence ID" value="PYH80550.1"/>
    <property type="molecule type" value="Genomic_DNA"/>
</dbReference>
<protein>
    <recommendedName>
        <fullName evidence="2">RING-type domain-containing protein</fullName>
    </recommendedName>
</protein>
<dbReference type="GO" id="GO:0008270">
    <property type="term" value="F:zinc ion binding"/>
    <property type="evidence" value="ECO:0007669"/>
    <property type="project" value="UniProtKB-KW"/>
</dbReference>
<organism evidence="3 4">
    <name type="scientific">Aspergillus uvarum CBS 121591</name>
    <dbReference type="NCBI Taxonomy" id="1448315"/>
    <lineage>
        <taxon>Eukaryota</taxon>
        <taxon>Fungi</taxon>
        <taxon>Dikarya</taxon>
        <taxon>Ascomycota</taxon>
        <taxon>Pezizomycotina</taxon>
        <taxon>Eurotiomycetes</taxon>
        <taxon>Eurotiomycetidae</taxon>
        <taxon>Eurotiales</taxon>
        <taxon>Aspergillaceae</taxon>
        <taxon>Aspergillus</taxon>
        <taxon>Aspergillus subgen. Circumdati</taxon>
    </lineage>
</organism>
<dbReference type="OrthoDB" id="8062037at2759"/>